<sequence length="468" mass="52368">LAKKYLISLFFIASVLGQKQTQDISGIIVDMDNLEPLPYANVVLQGLNRGITSNSDGHFVLVDVPAEPCSLIVSYIGYRTARIGYDNSVPSRHLDIRLKMEALNFQGVDVIADEYQIIKSSGEEISKVTLSPRQLALLPNMGEVDIFRSLQLLPGISSTGDGSSGINVRGGSSNQNMILLDGMNIYHVDHFFGMFSAFNADAIKDVQVYKGGFPAKYGGRLSSVIDMTGKNGDLTRRQFGLGANLMSTQLLYETPIIMGGSWLLSFRRSYSDFMSSPFFDKMYEFVTGDDEVPTNNRRQVNPNNPNQNEAFQQQIFPTFYFYDLHNKVTFTPGNKDVISISMYGGRDFLNESRETQNVRVRPGGGGFGGGGGQQTITRIDDNNTDWGNLAVSLRWNHRWTDRFSSQTLFSSSRFKSNYDRHLYFQGGSGRYFKIDEGNGAKDQSFRLDNVLHANEKHIVEFGMEFTNL</sequence>
<evidence type="ECO:0000256" key="1">
    <source>
        <dbReference type="ARBA" id="ARBA00022729"/>
    </source>
</evidence>
<keyword evidence="1" id="KW-0732">Signal</keyword>
<dbReference type="InterPro" id="IPR008969">
    <property type="entry name" value="CarboxyPept-like_regulatory"/>
</dbReference>
<evidence type="ECO:0000313" key="4">
    <source>
        <dbReference type="EMBL" id="SVB10052.1"/>
    </source>
</evidence>
<feature type="region of interest" description="Disordered" evidence="2">
    <location>
        <begin position="359"/>
        <end position="380"/>
    </location>
</feature>
<dbReference type="SUPFAM" id="SSF56935">
    <property type="entry name" value="Porins"/>
    <property type="match status" value="1"/>
</dbReference>
<name>A0A382B9S2_9ZZZZ</name>
<evidence type="ECO:0000259" key="3">
    <source>
        <dbReference type="Pfam" id="PF07715"/>
    </source>
</evidence>
<dbReference type="InterPro" id="IPR012910">
    <property type="entry name" value="Plug_dom"/>
</dbReference>
<dbReference type="PANTHER" id="PTHR30069:SF29">
    <property type="entry name" value="HEMOGLOBIN AND HEMOGLOBIN-HAPTOGLOBIN-BINDING PROTEIN 1-RELATED"/>
    <property type="match status" value="1"/>
</dbReference>
<gene>
    <name evidence="4" type="ORF">METZ01_LOCUS162906</name>
</gene>
<feature type="domain" description="TonB-dependent receptor plug" evidence="3">
    <location>
        <begin position="142"/>
        <end position="220"/>
    </location>
</feature>
<dbReference type="AlphaFoldDB" id="A0A382B9S2"/>
<organism evidence="4">
    <name type="scientific">marine metagenome</name>
    <dbReference type="NCBI Taxonomy" id="408172"/>
    <lineage>
        <taxon>unclassified sequences</taxon>
        <taxon>metagenomes</taxon>
        <taxon>ecological metagenomes</taxon>
    </lineage>
</organism>
<feature type="compositionally biased region" description="Gly residues" evidence="2">
    <location>
        <begin position="362"/>
        <end position="373"/>
    </location>
</feature>
<dbReference type="GO" id="GO:0015344">
    <property type="term" value="F:siderophore uptake transmembrane transporter activity"/>
    <property type="evidence" value="ECO:0007669"/>
    <property type="project" value="TreeGrafter"/>
</dbReference>
<feature type="non-terminal residue" evidence="4">
    <location>
        <position position="1"/>
    </location>
</feature>
<proteinExistence type="predicted"/>
<protein>
    <recommendedName>
        <fullName evidence="3">TonB-dependent receptor plug domain-containing protein</fullName>
    </recommendedName>
</protein>
<feature type="non-terminal residue" evidence="4">
    <location>
        <position position="468"/>
    </location>
</feature>
<dbReference type="InterPro" id="IPR037066">
    <property type="entry name" value="Plug_dom_sf"/>
</dbReference>
<dbReference type="PANTHER" id="PTHR30069">
    <property type="entry name" value="TONB-DEPENDENT OUTER MEMBRANE RECEPTOR"/>
    <property type="match status" value="1"/>
</dbReference>
<dbReference type="GO" id="GO:0044718">
    <property type="term" value="P:siderophore transmembrane transport"/>
    <property type="evidence" value="ECO:0007669"/>
    <property type="project" value="TreeGrafter"/>
</dbReference>
<dbReference type="EMBL" id="UINC01028663">
    <property type="protein sequence ID" value="SVB10052.1"/>
    <property type="molecule type" value="Genomic_DNA"/>
</dbReference>
<dbReference type="Gene3D" id="2.170.130.10">
    <property type="entry name" value="TonB-dependent receptor, plug domain"/>
    <property type="match status" value="1"/>
</dbReference>
<dbReference type="GO" id="GO:0009279">
    <property type="term" value="C:cell outer membrane"/>
    <property type="evidence" value="ECO:0007669"/>
    <property type="project" value="TreeGrafter"/>
</dbReference>
<dbReference type="Gene3D" id="2.60.40.1120">
    <property type="entry name" value="Carboxypeptidase-like, regulatory domain"/>
    <property type="match status" value="1"/>
</dbReference>
<accession>A0A382B9S2</accession>
<dbReference type="Pfam" id="PF13715">
    <property type="entry name" value="CarbopepD_reg_2"/>
    <property type="match status" value="1"/>
</dbReference>
<dbReference type="Pfam" id="PF07715">
    <property type="entry name" value="Plug"/>
    <property type="match status" value="1"/>
</dbReference>
<evidence type="ECO:0000256" key="2">
    <source>
        <dbReference type="SAM" id="MobiDB-lite"/>
    </source>
</evidence>
<reference evidence="4" key="1">
    <citation type="submission" date="2018-05" db="EMBL/GenBank/DDBJ databases">
        <authorList>
            <person name="Lanie J.A."/>
            <person name="Ng W.-L."/>
            <person name="Kazmierczak K.M."/>
            <person name="Andrzejewski T.M."/>
            <person name="Davidsen T.M."/>
            <person name="Wayne K.J."/>
            <person name="Tettelin H."/>
            <person name="Glass J.I."/>
            <person name="Rusch D."/>
            <person name="Podicherti R."/>
            <person name="Tsui H.-C.T."/>
            <person name="Winkler M.E."/>
        </authorList>
    </citation>
    <scope>NUCLEOTIDE SEQUENCE</scope>
</reference>
<dbReference type="InterPro" id="IPR039426">
    <property type="entry name" value="TonB-dep_rcpt-like"/>
</dbReference>
<dbReference type="SUPFAM" id="SSF49464">
    <property type="entry name" value="Carboxypeptidase regulatory domain-like"/>
    <property type="match status" value="1"/>
</dbReference>